<protein>
    <recommendedName>
        <fullName evidence="3">Secretion system C-terminal sorting domain-containing protein</fullName>
    </recommendedName>
</protein>
<keyword evidence="2" id="KW-1185">Reference proteome</keyword>
<evidence type="ECO:0008006" key="3">
    <source>
        <dbReference type="Google" id="ProtNLM"/>
    </source>
</evidence>
<dbReference type="EMBL" id="CP029480">
    <property type="protein sequence ID" value="AWV98688.1"/>
    <property type="molecule type" value="Genomic_DNA"/>
</dbReference>
<dbReference type="Proteomes" id="UP000249873">
    <property type="component" value="Chromosome"/>
</dbReference>
<dbReference type="AlphaFoldDB" id="A0A2Z4GC99"/>
<gene>
    <name evidence="1" type="ORF">DJ013_11095</name>
</gene>
<proteinExistence type="predicted"/>
<evidence type="ECO:0000313" key="2">
    <source>
        <dbReference type="Proteomes" id="UP000249873"/>
    </source>
</evidence>
<evidence type="ECO:0000313" key="1">
    <source>
        <dbReference type="EMBL" id="AWV98688.1"/>
    </source>
</evidence>
<sequence>MDWSTDTPAYPDAATSHTYTNVNGLSPARSVSVSVSNGSTMAFSANYPRVVGSDLSWGVNASTNSTATSTSTYTIIFSHPACGLTFDLSDIDLGGSSPGYDFVDEVVISATNSASAPIANPTISVATENSVVGNVITGTSSGSPTNTITFGGASASDCVKTLTLIFRTGADVKSNPNAQQIAIGPMTSATGGAPFAVNYTSFDGKARTGAISLNWQTSSETNNQGFEVQKSRNAVSFETISRIDGAGDSQDLNSYNFTDEQPFTGSNYYRLKQKDFDGTVDYSKIIQVYFDVNGSFVSLHPNPLSAGQALNIQKSESLELNSIRNVMGQNFPASSNLKEGLYFLQFTSSNGEKITKKLVVN</sequence>
<dbReference type="OrthoDB" id="1466765at2"/>
<organism evidence="1 2">
    <name type="scientific">Arcticibacterium luteifluviistationis</name>
    <dbReference type="NCBI Taxonomy" id="1784714"/>
    <lineage>
        <taxon>Bacteria</taxon>
        <taxon>Pseudomonadati</taxon>
        <taxon>Bacteroidota</taxon>
        <taxon>Cytophagia</taxon>
        <taxon>Cytophagales</taxon>
        <taxon>Leadbetterellaceae</taxon>
        <taxon>Arcticibacterium</taxon>
    </lineage>
</organism>
<reference evidence="1 2" key="1">
    <citation type="submission" date="2018-05" db="EMBL/GenBank/DDBJ databases">
        <title>Complete genome sequence of Arcticibacterium luteifluviistationis SM1504T, a cytophagaceae bacterium isolated from Arctic surface seawater.</title>
        <authorList>
            <person name="Li Y."/>
            <person name="Qin Q.-L."/>
        </authorList>
    </citation>
    <scope>NUCLEOTIDE SEQUENCE [LARGE SCALE GENOMIC DNA]</scope>
    <source>
        <strain evidence="1 2">SM1504</strain>
    </source>
</reference>
<accession>A0A2Z4GC99</accession>
<dbReference type="KEGG" id="als:DJ013_11095"/>
<name>A0A2Z4GC99_9BACT</name>